<accession>A0A2P6QRJ0</accession>
<keyword evidence="2" id="KW-1185">Reference proteome</keyword>
<dbReference type="STRING" id="74649.A0A2P6QRJ0"/>
<dbReference type="EMBL" id="PDCK01000042">
    <property type="protein sequence ID" value="PRQ36800.1"/>
    <property type="molecule type" value="Genomic_DNA"/>
</dbReference>
<reference evidence="1 2" key="1">
    <citation type="journal article" date="2018" name="Nat. Genet.">
        <title>The Rosa genome provides new insights in the design of modern roses.</title>
        <authorList>
            <person name="Bendahmane M."/>
        </authorList>
    </citation>
    <scope>NUCLEOTIDE SEQUENCE [LARGE SCALE GENOMIC DNA]</scope>
    <source>
        <strain evidence="2">cv. Old Blush</strain>
    </source>
</reference>
<evidence type="ECO:0000313" key="1">
    <source>
        <dbReference type="EMBL" id="PRQ36800.1"/>
    </source>
</evidence>
<comment type="caution">
    <text evidence="1">The sequence shown here is derived from an EMBL/GenBank/DDBJ whole genome shotgun (WGS) entry which is preliminary data.</text>
</comment>
<name>A0A2P6QRJ0_ROSCH</name>
<sequence length="117" mass="12946">MLPTGKAGLEDLRCLFARPGLRIFRDATIPISFVGPHVVEFLISQRTRISGFDFFFNKAVSGFSGLELMALLKPAIASGNANLISSLIDSNLHEDLNLRHLIRPADFGSWGIFAWRS</sequence>
<gene>
    <name evidence="1" type="ORF">RchiOBHm_Chr4g0395561</name>
</gene>
<dbReference type="AlphaFoldDB" id="A0A2P6QRJ0"/>
<proteinExistence type="predicted"/>
<organism evidence="1 2">
    <name type="scientific">Rosa chinensis</name>
    <name type="common">China rose</name>
    <dbReference type="NCBI Taxonomy" id="74649"/>
    <lineage>
        <taxon>Eukaryota</taxon>
        <taxon>Viridiplantae</taxon>
        <taxon>Streptophyta</taxon>
        <taxon>Embryophyta</taxon>
        <taxon>Tracheophyta</taxon>
        <taxon>Spermatophyta</taxon>
        <taxon>Magnoliopsida</taxon>
        <taxon>eudicotyledons</taxon>
        <taxon>Gunneridae</taxon>
        <taxon>Pentapetalae</taxon>
        <taxon>rosids</taxon>
        <taxon>fabids</taxon>
        <taxon>Rosales</taxon>
        <taxon>Rosaceae</taxon>
        <taxon>Rosoideae</taxon>
        <taxon>Rosoideae incertae sedis</taxon>
        <taxon>Rosa</taxon>
    </lineage>
</organism>
<dbReference type="Proteomes" id="UP000238479">
    <property type="component" value="Chromosome 4"/>
</dbReference>
<evidence type="ECO:0000313" key="2">
    <source>
        <dbReference type="Proteomes" id="UP000238479"/>
    </source>
</evidence>
<protein>
    <submittedName>
        <fullName evidence="1">Uncharacterized protein</fullName>
    </submittedName>
</protein>
<dbReference type="Gramene" id="PRQ36800">
    <property type="protein sequence ID" value="PRQ36800"/>
    <property type="gene ID" value="RchiOBHm_Chr4g0395561"/>
</dbReference>